<dbReference type="EMBL" id="CP014327">
    <property type="protein sequence ID" value="AML52379.1"/>
    <property type="molecule type" value="Genomic_DNA"/>
</dbReference>
<feature type="transmembrane region" description="Helical" evidence="1">
    <location>
        <begin position="21"/>
        <end position="41"/>
    </location>
</feature>
<protein>
    <recommendedName>
        <fullName evidence="2">TadE-like domain-containing protein</fullName>
    </recommendedName>
</protein>
<dbReference type="RefSeq" id="WP_052274803.1">
    <property type="nucleotide sequence ID" value="NZ_CP014327.1"/>
</dbReference>
<evidence type="ECO:0000256" key="1">
    <source>
        <dbReference type="SAM" id="Phobius"/>
    </source>
</evidence>
<dbReference type="STRING" id="1579316.RC74_14820"/>
<reference evidence="3 4" key="1">
    <citation type="submission" date="2016-02" db="EMBL/GenBank/DDBJ databases">
        <title>Complete genome sequence of Halocynthiibacter arcticus PAMC 20958t from arctic marine sediment.</title>
        <authorList>
            <person name="Lee Y.M."/>
            <person name="Baek K."/>
            <person name="Lee H.K."/>
            <person name="Shin S.C."/>
        </authorList>
    </citation>
    <scope>NUCLEOTIDE SEQUENCE [LARGE SCALE GENOMIC DNA]</scope>
    <source>
        <strain evidence="3">PAMC 20958</strain>
    </source>
</reference>
<dbReference type="Proteomes" id="UP000070371">
    <property type="component" value="Chromosome"/>
</dbReference>
<dbReference type="AlphaFoldDB" id="A0A126V3W5"/>
<evidence type="ECO:0000259" key="2">
    <source>
        <dbReference type="Pfam" id="PF07811"/>
    </source>
</evidence>
<evidence type="ECO:0000313" key="3">
    <source>
        <dbReference type="EMBL" id="AML52379.1"/>
    </source>
</evidence>
<gene>
    <name evidence="3" type="ORF">RC74_14820</name>
</gene>
<dbReference type="KEGG" id="hat:RC74_14820"/>
<name>A0A126V3W5_9RHOB</name>
<keyword evidence="1" id="KW-0812">Transmembrane</keyword>
<feature type="domain" description="TadE-like" evidence="2">
    <location>
        <begin position="20"/>
        <end position="62"/>
    </location>
</feature>
<dbReference type="InterPro" id="IPR012495">
    <property type="entry name" value="TadE-like_dom"/>
</dbReference>
<organism evidence="3 4">
    <name type="scientific">Falsihalocynthiibacter arcticus</name>
    <dbReference type="NCBI Taxonomy" id="1579316"/>
    <lineage>
        <taxon>Bacteria</taxon>
        <taxon>Pseudomonadati</taxon>
        <taxon>Pseudomonadota</taxon>
        <taxon>Alphaproteobacteria</taxon>
        <taxon>Rhodobacterales</taxon>
        <taxon>Roseobacteraceae</taxon>
        <taxon>Falsihalocynthiibacter</taxon>
    </lineage>
</organism>
<keyword evidence="1" id="KW-0472">Membrane</keyword>
<dbReference type="OrthoDB" id="7856227at2"/>
<evidence type="ECO:0000313" key="4">
    <source>
        <dbReference type="Proteomes" id="UP000070371"/>
    </source>
</evidence>
<keyword evidence="1" id="KW-1133">Transmembrane helix</keyword>
<dbReference type="Pfam" id="PF07811">
    <property type="entry name" value="TadE"/>
    <property type="match status" value="1"/>
</dbReference>
<proteinExistence type="predicted"/>
<keyword evidence="4" id="KW-1185">Reference proteome</keyword>
<accession>A0A126V3W5</accession>
<sequence>MRAHRTYLARTVEFWRNERGATLVEFAIALALFLLLLFGMIDFGRLAYHRIAAEKAMHIAARLAAVRPAACAGLPSINARGSTSVVPKPRFGTSCGAGANICATQASLVCTGSATNATASEIWARINAILPPGVAIDDLQISYTFDPNLGFLGGPYVPLVTAELVGATFTFISPLGQLASLAGGSAPSGLGGTINFPSMSVSLPGEDLASGTNG</sequence>